<dbReference type="AlphaFoldDB" id="A0A1Y3BG95"/>
<organism evidence="2 3">
    <name type="scientific">Euroglyphus maynei</name>
    <name type="common">Mayne's house dust mite</name>
    <dbReference type="NCBI Taxonomy" id="6958"/>
    <lineage>
        <taxon>Eukaryota</taxon>
        <taxon>Metazoa</taxon>
        <taxon>Ecdysozoa</taxon>
        <taxon>Arthropoda</taxon>
        <taxon>Chelicerata</taxon>
        <taxon>Arachnida</taxon>
        <taxon>Acari</taxon>
        <taxon>Acariformes</taxon>
        <taxon>Sarcoptiformes</taxon>
        <taxon>Astigmata</taxon>
        <taxon>Psoroptidia</taxon>
        <taxon>Analgoidea</taxon>
        <taxon>Pyroglyphidae</taxon>
        <taxon>Pyroglyphinae</taxon>
        <taxon>Euroglyphus</taxon>
    </lineage>
</organism>
<keyword evidence="3" id="KW-1185">Reference proteome</keyword>
<dbReference type="EMBL" id="MUJZ01026005">
    <property type="protein sequence ID" value="OTF78843.1"/>
    <property type="molecule type" value="Genomic_DNA"/>
</dbReference>
<reference evidence="2 3" key="1">
    <citation type="submission" date="2017-03" db="EMBL/GenBank/DDBJ databases">
        <title>Genome Survey of Euroglyphus maynei.</title>
        <authorList>
            <person name="Arlian L.G."/>
            <person name="Morgan M.S."/>
            <person name="Rider S.D."/>
        </authorList>
    </citation>
    <scope>NUCLEOTIDE SEQUENCE [LARGE SCALE GENOMIC DNA]</scope>
    <source>
        <strain evidence="2">Arlian Lab</strain>
        <tissue evidence="2">Whole body</tissue>
    </source>
</reference>
<accession>A0A1Y3BG95</accession>
<feature type="region of interest" description="Disordered" evidence="1">
    <location>
        <begin position="16"/>
        <end position="37"/>
    </location>
</feature>
<dbReference type="Proteomes" id="UP000194236">
    <property type="component" value="Unassembled WGS sequence"/>
</dbReference>
<gene>
    <name evidence="2" type="ORF">BLA29_014993</name>
</gene>
<feature type="compositionally biased region" description="Low complexity" evidence="1">
    <location>
        <begin position="16"/>
        <end position="36"/>
    </location>
</feature>
<sequence>MGQVLACKHCLEQQQHDSQSIDINSQQSTSSSSSSNRDQHCTYLITWLSSLASYIGLPMSLNYAKQCY</sequence>
<name>A0A1Y3BG95_EURMA</name>
<comment type="caution">
    <text evidence="2">The sequence shown here is derived from an EMBL/GenBank/DDBJ whole genome shotgun (WGS) entry which is preliminary data.</text>
</comment>
<evidence type="ECO:0000313" key="3">
    <source>
        <dbReference type="Proteomes" id="UP000194236"/>
    </source>
</evidence>
<evidence type="ECO:0000313" key="2">
    <source>
        <dbReference type="EMBL" id="OTF78843.1"/>
    </source>
</evidence>
<protein>
    <submittedName>
        <fullName evidence="2">Uncharacterized protein</fullName>
    </submittedName>
</protein>
<evidence type="ECO:0000256" key="1">
    <source>
        <dbReference type="SAM" id="MobiDB-lite"/>
    </source>
</evidence>
<proteinExistence type="predicted"/>